<dbReference type="GO" id="GO:0006570">
    <property type="term" value="P:tyrosine metabolic process"/>
    <property type="evidence" value="ECO:0007669"/>
    <property type="project" value="TreeGrafter"/>
</dbReference>
<dbReference type="PANTHER" id="PTHR21405:SF0">
    <property type="entry name" value="TETRATRICOPEPTIDE REPEAT PROTEIN 36"/>
    <property type="match status" value="1"/>
</dbReference>
<evidence type="ECO:0000313" key="4">
    <source>
        <dbReference type="EMBL" id="CAF3691821.1"/>
    </source>
</evidence>
<dbReference type="EMBL" id="CAJOAY010000558">
    <property type="protein sequence ID" value="CAF3691821.1"/>
    <property type="molecule type" value="Genomic_DNA"/>
</dbReference>
<evidence type="ECO:0000256" key="1">
    <source>
        <dbReference type="ARBA" id="ARBA00006995"/>
    </source>
</evidence>
<comment type="similarity">
    <text evidence="1">Belongs to the TTC36 family.</text>
</comment>
<evidence type="ECO:0000313" key="3">
    <source>
        <dbReference type="EMBL" id="CAF0806310.1"/>
    </source>
</evidence>
<dbReference type="EMBL" id="CAJNON010000024">
    <property type="protein sequence ID" value="CAF0806310.1"/>
    <property type="molecule type" value="Genomic_DNA"/>
</dbReference>
<dbReference type="SMART" id="SM00028">
    <property type="entry name" value="TPR"/>
    <property type="match status" value="3"/>
</dbReference>
<dbReference type="Pfam" id="PF13414">
    <property type="entry name" value="TPR_11"/>
    <property type="match status" value="1"/>
</dbReference>
<gene>
    <name evidence="4" type="ORF">OKA104_LOCUS11863</name>
    <name evidence="3" type="ORF">VCS650_LOCUS4298</name>
</gene>
<evidence type="ECO:0000256" key="2">
    <source>
        <dbReference type="PROSITE-ProRule" id="PRU00339"/>
    </source>
</evidence>
<name>A0A813SWD9_9BILA</name>
<dbReference type="InterPro" id="IPR011990">
    <property type="entry name" value="TPR-like_helical_dom_sf"/>
</dbReference>
<dbReference type="AlphaFoldDB" id="A0A813SWD9"/>
<feature type="repeat" description="TPR" evidence="2">
    <location>
        <begin position="45"/>
        <end position="78"/>
    </location>
</feature>
<evidence type="ECO:0000313" key="5">
    <source>
        <dbReference type="Proteomes" id="UP000663891"/>
    </source>
</evidence>
<evidence type="ECO:0008006" key="6">
    <source>
        <dbReference type="Google" id="ProtNLM"/>
    </source>
</evidence>
<sequence length="183" mass="20613">MTTITENDKYVLNAIFNPNYPLDFDKEPLSSDLTDSKDDKQSLEIKKLEEEGVRLAEQNRLDEAIEHFSQAILLNPQNPSAYNNRAQAYQLQNKTEEAMADLTKSIDLCSSENRHQKTLSLALTQRGILNRVLDNEKASLEDFTQAAELGSAFAKQQVLLSNPYAAACNQMLSKMMKELSHTS</sequence>
<dbReference type="PANTHER" id="PTHR21405">
    <property type="entry name" value="CDNA SEQUENCE BC021608"/>
    <property type="match status" value="1"/>
</dbReference>
<dbReference type="SUPFAM" id="SSF48452">
    <property type="entry name" value="TPR-like"/>
    <property type="match status" value="1"/>
</dbReference>
<comment type="caution">
    <text evidence="3">The sequence shown here is derived from an EMBL/GenBank/DDBJ whole genome shotgun (WGS) entry which is preliminary data.</text>
</comment>
<keyword evidence="2" id="KW-0802">TPR repeat</keyword>
<dbReference type="OrthoDB" id="539634at2759"/>
<dbReference type="InterPro" id="IPR038906">
    <property type="entry name" value="TTC36"/>
</dbReference>
<dbReference type="Gene3D" id="1.25.40.10">
    <property type="entry name" value="Tetratricopeptide repeat domain"/>
    <property type="match status" value="1"/>
</dbReference>
<dbReference type="InterPro" id="IPR019734">
    <property type="entry name" value="TPR_rpt"/>
</dbReference>
<proteinExistence type="inferred from homology"/>
<organism evidence="3 5">
    <name type="scientific">Adineta steineri</name>
    <dbReference type="NCBI Taxonomy" id="433720"/>
    <lineage>
        <taxon>Eukaryota</taxon>
        <taxon>Metazoa</taxon>
        <taxon>Spiralia</taxon>
        <taxon>Gnathifera</taxon>
        <taxon>Rotifera</taxon>
        <taxon>Eurotatoria</taxon>
        <taxon>Bdelloidea</taxon>
        <taxon>Adinetida</taxon>
        <taxon>Adinetidae</taxon>
        <taxon>Adineta</taxon>
    </lineage>
</organism>
<protein>
    <recommendedName>
        <fullName evidence="6">Tetratricopeptide repeat protein 36</fullName>
    </recommendedName>
</protein>
<dbReference type="Proteomes" id="UP000663891">
    <property type="component" value="Unassembled WGS sequence"/>
</dbReference>
<dbReference type="PROSITE" id="PS50005">
    <property type="entry name" value="TPR"/>
    <property type="match status" value="1"/>
</dbReference>
<accession>A0A813SWD9</accession>
<reference evidence="3" key="1">
    <citation type="submission" date="2021-02" db="EMBL/GenBank/DDBJ databases">
        <authorList>
            <person name="Nowell W R."/>
        </authorList>
    </citation>
    <scope>NUCLEOTIDE SEQUENCE</scope>
</reference>
<dbReference type="Proteomes" id="UP000663881">
    <property type="component" value="Unassembled WGS sequence"/>
</dbReference>